<name>A0A7V8NL53_9BACT</name>
<organism evidence="4 5">
    <name type="scientific">Candidatus Acidiferrum panamense</name>
    <dbReference type="NCBI Taxonomy" id="2741543"/>
    <lineage>
        <taxon>Bacteria</taxon>
        <taxon>Pseudomonadati</taxon>
        <taxon>Acidobacteriota</taxon>
        <taxon>Terriglobia</taxon>
        <taxon>Candidatus Acidiferrales</taxon>
        <taxon>Candidatus Acidiferrum</taxon>
    </lineage>
</organism>
<reference evidence="4" key="1">
    <citation type="submission" date="2020-06" db="EMBL/GenBank/DDBJ databases">
        <title>Legume-microbial interactions unlock mineral nutrients during tropical forest succession.</title>
        <authorList>
            <person name="Epihov D.Z."/>
        </authorList>
    </citation>
    <scope>NUCLEOTIDE SEQUENCE [LARGE SCALE GENOMIC DNA]</scope>
    <source>
        <strain evidence="4">Pan2503</strain>
    </source>
</reference>
<comment type="similarity">
    <text evidence="2">Belongs to the RbfA family.</text>
</comment>
<evidence type="ECO:0000313" key="4">
    <source>
        <dbReference type="EMBL" id="MBA0083379.1"/>
    </source>
</evidence>
<evidence type="ECO:0000256" key="2">
    <source>
        <dbReference type="HAMAP-Rule" id="MF_00003"/>
    </source>
</evidence>
<keyword evidence="3" id="KW-0175">Coiled coil</keyword>
<dbReference type="PANTHER" id="PTHR33515:SF1">
    <property type="entry name" value="RIBOSOME-BINDING FACTOR A, CHLOROPLASTIC-RELATED"/>
    <property type="match status" value="1"/>
</dbReference>
<keyword evidence="2" id="KW-0963">Cytoplasm</keyword>
<dbReference type="AlphaFoldDB" id="A0A7V8NL53"/>
<evidence type="ECO:0000256" key="3">
    <source>
        <dbReference type="SAM" id="Coils"/>
    </source>
</evidence>
<dbReference type="Gene3D" id="3.30.300.20">
    <property type="match status" value="1"/>
</dbReference>
<dbReference type="HAMAP" id="MF_00003">
    <property type="entry name" value="RbfA"/>
    <property type="match status" value="1"/>
</dbReference>
<gene>
    <name evidence="2 4" type="primary">rbfA</name>
    <name evidence="4" type="ORF">HRJ53_00125</name>
</gene>
<dbReference type="GO" id="GO:0030490">
    <property type="term" value="P:maturation of SSU-rRNA"/>
    <property type="evidence" value="ECO:0007669"/>
    <property type="project" value="UniProtKB-UniRule"/>
</dbReference>
<dbReference type="InterPro" id="IPR015946">
    <property type="entry name" value="KH_dom-like_a/b"/>
</dbReference>
<dbReference type="InterPro" id="IPR000238">
    <property type="entry name" value="RbfA"/>
</dbReference>
<evidence type="ECO:0000313" key="5">
    <source>
        <dbReference type="Proteomes" id="UP000567293"/>
    </source>
</evidence>
<evidence type="ECO:0000256" key="1">
    <source>
        <dbReference type="ARBA" id="ARBA00022517"/>
    </source>
</evidence>
<dbReference type="EMBL" id="JACDQQ010000011">
    <property type="protein sequence ID" value="MBA0083379.1"/>
    <property type="molecule type" value="Genomic_DNA"/>
</dbReference>
<protein>
    <recommendedName>
        <fullName evidence="2">Ribosome-binding factor A</fullName>
    </recommendedName>
</protein>
<accession>A0A7V8NL53</accession>
<comment type="subcellular location">
    <subcellularLocation>
        <location evidence="2">Cytoplasm</location>
    </subcellularLocation>
</comment>
<proteinExistence type="inferred from homology"/>
<dbReference type="Proteomes" id="UP000567293">
    <property type="component" value="Unassembled WGS sequence"/>
</dbReference>
<keyword evidence="5" id="KW-1185">Reference proteome</keyword>
<comment type="subunit">
    <text evidence="2">Monomer. Binds 30S ribosomal subunits, but not 50S ribosomal subunits or 70S ribosomes.</text>
</comment>
<comment type="function">
    <text evidence="2">One of several proteins that assist in the late maturation steps of the functional core of the 30S ribosomal subunit. Associates with free 30S ribosomal subunits (but not with 30S subunits that are part of 70S ribosomes or polysomes). Required for efficient processing of 16S rRNA. May interact with the 5'-terminal helix region of 16S rRNA.</text>
</comment>
<dbReference type="Pfam" id="PF02033">
    <property type="entry name" value="RBFA"/>
    <property type="match status" value="1"/>
</dbReference>
<dbReference type="GO" id="GO:0005829">
    <property type="term" value="C:cytosol"/>
    <property type="evidence" value="ECO:0007669"/>
    <property type="project" value="TreeGrafter"/>
</dbReference>
<sequence>MSLTNHRHERVGEEIAHEINAMLAGELKDPRLEGCVIASEVRVQPDMKHARVFISVKGTSQEQKDAIKALEHAAGFIKHELMERLQLRRLPELHFALDLSEERLERIEELLKEVKKNKPASKRK</sequence>
<comment type="caution">
    <text evidence="4">The sequence shown here is derived from an EMBL/GenBank/DDBJ whole genome shotgun (WGS) entry which is preliminary data.</text>
</comment>
<dbReference type="SUPFAM" id="SSF89919">
    <property type="entry name" value="Ribosome-binding factor A, RbfA"/>
    <property type="match status" value="1"/>
</dbReference>
<dbReference type="NCBIfam" id="TIGR00082">
    <property type="entry name" value="rbfA"/>
    <property type="match status" value="1"/>
</dbReference>
<dbReference type="PANTHER" id="PTHR33515">
    <property type="entry name" value="RIBOSOME-BINDING FACTOR A, CHLOROPLASTIC-RELATED"/>
    <property type="match status" value="1"/>
</dbReference>
<feature type="coiled-coil region" evidence="3">
    <location>
        <begin position="97"/>
        <end position="124"/>
    </location>
</feature>
<keyword evidence="1 2" id="KW-0690">Ribosome biogenesis</keyword>
<dbReference type="InterPro" id="IPR023799">
    <property type="entry name" value="RbfA_dom_sf"/>
</dbReference>
<dbReference type="GO" id="GO:0043024">
    <property type="term" value="F:ribosomal small subunit binding"/>
    <property type="evidence" value="ECO:0007669"/>
    <property type="project" value="TreeGrafter"/>
</dbReference>